<evidence type="ECO:0000313" key="2">
    <source>
        <dbReference type="Proteomes" id="UP001278571"/>
    </source>
</evidence>
<name>A0ABU4K2B8_9ACTN</name>
<organism evidence="1 2">
    <name type="scientific">Streptomyces roseolus</name>
    <dbReference type="NCBI Taxonomy" id="67358"/>
    <lineage>
        <taxon>Bacteria</taxon>
        <taxon>Bacillati</taxon>
        <taxon>Actinomycetota</taxon>
        <taxon>Actinomycetes</taxon>
        <taxon>Kitasatosporales</taxon>
        <taxon>Streptomycetaceae</taxon>
        <taxon>Streptomyces</taxon>
    </lineage>
</organism>
<accession>A0ABU4K2B8</accession>
<gene>
    <name evidence="1" type="ORF">R2363_06925</name>
</gene>
<reference evidence="1 2" key="1">
    <citation type="submission" date="2023-10" db="EMBL/GenBank/DDBJ databases">
        <authorList>
            <person name="Wang X.X."/>
        </authorList>
    </citation>
    <scope>NUCLEOTIDE SEQUENCE [LARGE SCALE GENOMIC DNA]</scope>
    <source>
        <strain evidence="1 2">NBRC 12816</strain>
    </source>
</reference>
<sequence length="73" mass="7838">MAVDVVGARCEIARCPTPTTTHSPSVPDVIGFPLETRGSGDEIIASAQVVEQIVDRVLPAWRPPVPCRRTAPF</sequence>
<proteinExistence type="predicted"/>
<dbReference type="EMBL" id="JAWJZF010000279">
    <property type="protein sequence ID" value="MDX2291900.1"/>
    <property type="molecule type" value="Genomic_DNA"/>
</dbReference>
<dbReference type="RefSeq" id="WP_319008432.1">
    <property type="nucleotide sequence ID" value="NZ_JAWJZF010000279.1"/>
</dbReference>
<keyword evidence="2" id="KW-1185">Reference proteome</keyword>
<comment type="caution">
    <text evidence="1">The sequence shown here is derived from an EMBL/GenBank/DDBJ whole genome shotgun (WGS) entry which is preliminary data.</text>
</comment>
<protein>
    <submittedName>
        <fullName evidence="1">Uncharacterized protein</fullName>
    </submittedName>
</protein>
<evidence type="ECO:0000313" key="1">
    <source>
        <dbReference type="EMBL" id="MDX2291900.1"/>
    </source>
</evidence>
<dbReference type="Proteomes" id="UP001278571">
    <property type="component" value="Unassembled WGS sequence"/>
</dbReference>